<dbReference type="InterPro" id="IPR029063">
    <property type="entry name" value="SAM-dependent_MTases_sf"/>
</dbReference>
<evidence type="ECO:0000313" key="5">
    <source>
        <dbReference type="Proteomes" id="UP000593591"/>
    </source>
</evidence>
<evidence type="ECO:0000313" key="3">
    <source>
        <dbReference type="EMBL" id="QOS40651.1"/>
    </source>
</evidence>
<dbReference type="Pfam" id="PF13679">
    <property type="entry name" value="Methyltransf_32"/>
    <property type="match status" value="1"/>
</dbReference>
<dbReference type="PANTHER" id="PTHR13369:SF3">
    <property type="entry name" value="METHYLTRANSFERASE DOMAIN-CONTAINING PROTEIN"/>
    <property type="match status" value="1"/>
</dbReference>
<dbReference type="GO" id="GO:0005737">
    <property type="term" value="C:cytoplasm"/>
    <property type="evidence" value="ECO:0007669"/>
    <property type="project" value="TreeGrafter"/>
</dbReference>
<evidence type="ECO:0000313" key="4">
    <source>
        <dbReference type="Proteomes" id="UP000578697"/>
    </source>
</evidence>
<dbReference type="Proteomes" id="UP000578697">
    <property type="component" value="Unassembled WGS sequence"/>
</dbReference>
<dbReference type="KEGG" id="trc:DYE49_09345"/>
<organism evidence="2 4">
    <name type="scientific">Treponema rectale</name>
    <dbReference type="NCBI Taxonomy" id="744512"/>
    <lineage>
        <taxon>Bacteria</taxon>
        <taxon>Pseudomonadati</taxon>
        <taxon>Spirochaetota</taxon>
        <taxon>Spirochaetia</taxon>
        <taxon>Spirochaetales</taxon>
        <taxon>Treponemataceae</taxon>
        <taxon>Treponema</taxon>
    </lineage>
</organism>
<feature type="domain" description="Methyltransferase" evidence="1">
    <location>
        <begin position="153"/>
        <end position="298"/>
    </location>
</feature>
<protein>
    <submittedName>
        <fullName evidence="2">SAM-dependent methyltransferase</fullName>
    </submittedName>
</protein>
<dbReference type="SUPFAM" id="SSF53335">
    <property type="entry name" value="S-adenosyl-L-methionine-dependent methyltransferases"/>
    <property type="match status" value="1"/>
</dbReference>
<proteinExistence type="predicted"/>
<dbReference type="EMBL" id="CP031517">
    <property type="protein sequence ID" value="QOS40651.1"/>
    <property type="molecule type" value="Genomic_DNA"/>
</dbReference>
<sequence length="402" mass="45531">MILSITFSKPVKNIQEQELLDRDYIKIRIQKNPSSSLTAKAAYSAEFFTQKQAFHKSMTQAEAEDFYKKHAGTTFKNTVCRTESEEITTMANRHGEIKTITKKLSARDATKENNKSLFNKKKNYILQEGIPVPFLVKLGVMTKEGKVIAQKYDKFRQINRFLEFIDDIIPDVTKLCTGDTGFTEERPLHIADFGCGKSYLTFAVYYFLKELKKIPVEITGLDLKEDVIKECSSLAKEFGYTGLNFYIGDAAEFSYKNPPDIMITLHACDTATDYALNYAAGHDAKAILSVPCCQHEINLQLEKTKLTEDSPFASLNRWGIIRERFAALATDALRGELLEQAGYSVQMLEFIDMSHTPKNILIRAVKKQGQANQEAAEKSLVRSKSLLKELKAEQTLVKLLQK</sequence>
<dbReference type="Proteomes" id="UP000593591">
    <property type="component" value="Chromosome"/>
</dbReference>
<name>A0A840SKP2_9SPIR</name>
<dbReference type="AlphaFoldDB" id="A0A840SKP2"/>
<reference evidence="2 4" key="2">
    <citation type="submission" date="2020-08" db="EMBL/GenBank/DDBJ databases">
        <title>Genomic Encyclopedia of Type Strains, Phase IV (KMG-IV): sequencing the most valuable type-strain genomes for metagenomic binning, comparative biology and taxonomic classification.</title>
        <authorList>
            <person name="Goeker M."/>
        </authorList>
    </citation>
    <scope>NUCLEOTIDE SEQUENCE [LARGE SCALE GENOMIC DNA]</scope>
    <source>
        <strain evidence="2 4">DSM 103679</strain>
    </source>
</reference>
<dbReference type="GO" id="GO:0008168">
    <property type="term" value="F:methyltransferase activity"/>
    <property type="evidence" value="ECO:0007669"/>
    <property type="project" value="UniProtKB-KW"/>
</dbReference>
<keyword evidence="2" id="KW-0808">Transferase</keyword>
<keyword evidence="2" id="KW-0489">Methyltransferase</keyword>
<accession>A0A840SKP2</accession>
<dbReference type="Gene3D" id="3.40.50.150">
    <property type="entry name" value="Vaccinia Virus protein VP39"/>
    <property type="match status" value="1"/>
</dbReference>
<evidence type="ECO:0000259" key="1">
    <source>
        <dbReference type="Pfam" id="PF13679"/>
    </source>
</evidence>
<dbReference type="EMBL" id="JACHFR010000005">
    <property type="protein sequence ID" value="MBB5220033.1"/>
    <property type="molecule type" value="Genomic_DNA"/>
</dbReference>
<gene>
    <name evidence="3" type="ORF">DYE49_09345</name>
    <name evidence="2" type="ORF">HNP77_002423</name>
</gene>
<dbReference type="CDD" id="cd02440">
    <property type="entry name" value="AdoMet_MTases"/>
    <property type="match status" value="1"/>
</dbReference>
<reference evidence="3 5" key="1">
    <citation type="submission" date="2018-08" db="EMBL/GenBank/DDBJ databases">
        <title>The first complete genome of Treponema rectale (CHPAT), a commensal spirochete of the bovine rectum.</title>
        <authorList>
            <person name="Staton G.J."/>
            <person name="Clegg S.R."/>
            <person name="Carter S.D."/>
            <person name="Radford A.D."/>
            <person name="Darby A."/>
            <person name="Hall N."/>
            <person name="Birtles R.J."/>
            <person name="Evans N.J."/>
        </authorList>
    </citation>
    <scope>NUCLEOTIDE SEQUENCE [LARGE SCALE GENOMIC DNA]</scope>
    <source>
        <strain evidence="3 5">CHPA</strain>
    </source>
</reference>
<keyword evidence="4" id="KW-1185">Reference proteome</keyword>
<dbReference type="RefSeq" id="WP_184653808.1">
    <property type="nucleotide sequence ID" value="NZ_JACHFR010000005.1"/>
</dbReference>
<dbReference type="PANTHER" id="PTHR13369">
    <property type="match status" value="1"/>
</dbReference>
<dbReference type="GO" id="GO:0032259">
    <property type="term" value="P:methylation"/>
    <property type="evidence" value="ECO:0007669"/>
    <property type="project" value="UniProtKB-KW"/>
</dbReference>
<dbReference type="InterPro" id="IPR025714">
    <property type="entry name" value="Methyltranfer_dom"/>
</dbReference>
<evidence type="ECO:0000313" key="2">
    <source>
        <dbReference type="EMBL" id="MBB5220033.1"/>
    </source>
</evidence>